<feature type="domain" description="UvrD-like helicase C-terminal" evidence="11">
    <location>
        <begin position="688"/>
        <end position="961"/>
    </location>
</feature>
<feature type="binding site" evidence="9">
    <location>
        <begin position="368"/>
        <end position="375"/>
    </location>
    <ligand>
        <name>ATP</name>
        <dbReference type="ChEBI" id="CHEBI:30616"/>
    </ligand>
</feature>
<dbReference type="GO" id="GO:0009338">
    <property type="term" value="C:exodeoxyribonuclease V complex"/>
    <property type="evidence" value="ECO:0007669"/>
    <property type="project" value="TreeGrafter"/>
</dbReference>
<dbReference type="GO" id="GO:0003677">
    <property type="term" value="F:DNA binding"/>
    <property type="evidence" value="ECO:0007669"/>
    <property type="project" value="InterPro"/>
</dbReference>
<dbReference type="PANTHER" id="PTHR11070:SF23">
    <property type="entry name" value="RECBCD ENZYME SUBUNIT RECB"/>
    <property type="match status" value="1"/>
</dbReference>
<evidence type="ECO:0000313" key="12">
    <source>
        <dbReference type="EMBL" id="OYD59373.1"/>
    </source>
</evidence>
<feature type="domain" description="UvrD-like helicase ATP-binding" evidence="10">
    <location>
        <begin position="347"/>
        <end position="669"/>
    </location>
</feature>
<evidence type="ECO:0000256" key="3">
    <source>
        <dbReference type="ARBA" id="ARBA00022806"/>
    </source>
</evidence>
<name>A0A235FEF8_9BACL</name>
<dbReference type="GO" id="GO:0000725">
    <property type="term" value="P:recombinational repair"/>
    <property type="evidence" value="ECO:0007669"/>
    <property type="project" value="TreeGrafter"/>
</dbReference>
<evidence type="ECO:0000256" key="1">
    <source>
        <dbReference type="ARBA" id="ARBA00022741"/>
    </source>
</evidence>
<dbReference type="InterPro" id="IPR014016">
    <property type="entry name" value="UvrD-like_ATP-bd"/>
</dbReference>
<keyword evidence="2 9" id="KW-0378">Hydrolase</keyword>
<dbReference type="OrthoDB" id="9810135at2"/>
<dbReference type="Proteomes" id="UP000215059">
    <property type="component" value="Unassembled WGS sequence"/>
</dbReference>
<dbReference type="GO" id="GO:0005524">
    <property type="term" value="F:ATP binding"/>
    <property type="evidence" value="ECO:0007669"/>
    <property type="project" value="UniProtKB-UniRule"/>
</dbReference>
<dbReference type="EMBL" id="NOII01000001">
    <property type="protein sequence ID" value="OYD59373.1"/>
    <property type="molecule type" value="Genomic_DNA"/>
</dbReference>
<keyword evidence="5" id="KW-0413">Isomerase</keyword>
<evidence type="ECO:0000256" key="9">
    <source>
        <dbReference type="PROSITE-ProRule" id="PRU00560"/>
    </source>
</evidence>
<dbReference type="Pfam" id="PF13361">
    <property type="entry name" value="UvrD_C"/>
    <property type="match status" value="1"/>
</dbReference>
<evidence type="ECO:0000256" key="7">
    <source>
        <dbReference type="ARBA" id="ARBA00034808"/>
    </source>
</evidence>
<evidence type="ECO:0000256" key="4">
    <source>
        <dbReference type="ARBA" id="ARBA00022840"/>
    </source>
</evidence>
<dbReference type="Gene3D" id="3.40.50.300">
    <property type="entry name" value="P-loop containing nucleotide triphosphate hydrolases"/>
    <property type="match status" value="3"/>
</dbReference>
<organism evidence="12 13">
    <name type="scientific">Fictibacillus aquaticus</name>
    <dbReference type="NCBI Taxonomy" id="2021314"/>
    <lineage>
        <taxon>Bacteria</taxon>
        <taxon>Bacillati</taxon>
        <taxon>Bacillota</taxon>
        <taxon>Bacilli</taxon>
        <taxon>Bacillales</taxon>
        <taxon>Fictibacillaceae</taxon>
        <taxon>Fictibacillus</taxon>
    </lineage>
</organism>
<dbReference type="InterPro" id="IPR000212">
    <property type="entry name" value="DNA_helicase_UvrD/REP"/>
</dbReference>
<dbReference type="InterPro" id="IPR014017">
    <property type="entry name" value="DNA_helicase_UvrD-like_C"/>
</dbReference>
<dbReference type="GO" id="GO:0016887">
    <property type="term" value="F:ATP hydrolysis activity"/>
    <property type="evidence" value="ECO:0007669"/>
    <property type="project" value="RHEA"/>
</dbReference>
<dbReference type="PROSITE" id="PS51198">
    <property type="entry name" value="UVRD_HELICASE_ATP_BIND"/>
    <property type="match status" value="1"/>
</dbReference>
<evidence type="ECO:0000259" key="11">
    <source>
        <dbReference type="PROSITE" id="PS51217"/>
    </source>
</evidence>
<dbReference type="Pfam" id="PF00580">
    <property type="entry name" value="UvrD-helicase"/>
    <property type="match status" value="1"/>
</dbReference>
<keyword evidence="1 9" id="KW-0547">Nucleotide-binding</keyword>
<evidence type="ECO:0000259" key="10">
    <source>
        <dbReference type="PROSITE" id="PS51198"/>
    </source>
</evidence>
<dbReference type="InterPro" id="IPR027417">
    <property type="entry name" value="P-loop_NTPase"/>
</dbReference>
<dbReference type="PROSITE" id="PS51217">
    <property type="entry name" value="UVRD_HELICASE_CTER"/>
    <property type="match status" value="1"/>
</dbReference>
<dbReference type="SUPFAM" id="SSF52540">
    <property type="entry name" value="P-loop containing nucleoside triphosphate hydrolases"/>
    <property type="match status" value="1"/>
</dbReference>
<proteinExistence type="predicted"/>
<gene>
    <name evidence="12" type="ORF">CGZ90_05650</name>
</gene>
<evidence type="ECO:0000256" key="8">
    <source>
        <dbReference type="ARBA" id="ARBA00048988"/>
    </source>
</evidence>
<dbReference type="EC" id="5.6.2.4" evidence="7"/>
<dbReference type="GO" id="GO:0043138">
    <property type="term" value="F:3'-5' DNA helicase activity"/>
    <property type="evidence" value="ECO:0007669"/>
    <property type="project" value="UniProtKB-EC"/>
</dbReference>
<evidence type="ECO:0000256" key="2">
    <source>
        <dbReference type="ARBA" id="ARBA00022801"/>
    </source>
</evidence>
<evidence type="ECO:0000256" key="6">
    <source>
        <dbReference type="ARBA" id="ARBA00034617"/>
    </source>
</evidence>
<sequence length="1072" mass="125665">MEEIFLSNITISREAIVVDFIGSSQNIEDIIKETFKKNPFTMKRHPIVREEQMPVFVAFLYDLIIDMRTLPSQDEFVRAYMKKYYHHVSPNGLIYHALVYKTTNAYPSLVRDLHFYFKLIESEKFDDVLLSYAYDIEAKQDLVVTKQNKKLGLQLFSGNDSHIPLKKKQSNRRHVTLEYPDYYLPLFGSEVNAVNIGTEQNSFYVYSTSDVKTVYSKLQNSSTLMDQIDESTYMFPIEKKKPTVVENAKSLFKKIVNPINVELPLHSYIYIGKDKADNHEDFLKKLLKNGVRVEWISPHLIAESLVTLKNLRVHSWRDASKHDLKILDGKYSFKDATLLEQIGNESAFNFEQYKTEHAQTDKHLIVEAGAGSGKTETMISRIFYLLHMEYLKTLDDIVMITFTNEAADNMKSKLSKRLYELFLITGDTRYIGWSEQVPSMRIMTIPSFAKTLLQDFSTNLGLGSNFSIRTLTVVRRKIIADELDKYIRNNNLTFKELGENKEYELIKMVDSFWVQLEQKGITIEQHSKVSWGDIPSEKINKNYYYMFIKVLLECEKRFNELKLNNNTLTVNDLTQKINDIKKFLDLKHLRAPFKYLFVDEFQDTDDIQINLVKSLTELTSAQLFVVGDIKQSIYRFRGANYTAFDVLSKELGQKNIKRDYRLKKNYRTNGVLLNKLEDIFDTWRDDNDQILPLADNEGKFIENRLMPTISTNKYIEQYRFESIDDINKYDFSHKIQDLYKTLEKDDKSKSPVELAILVRTNYQAIEIRKILEKIREADRSFNYEIKTGGDLFASEAAKDLLILFNAMCYDDDPESYFALYQTPFTKKAFDLQRLLPHEGDKRKILAEELFDEIEGLEEARKGLRIKPTLHVIYEFLMTNRFENVLASSNKQLHDIQKYRLNLYRMLELAAEGNSVSAVSIYNLRYWLEVQIATNRNEDEMDVDITNCEKLVRVITVHKAKGLEFDTVFIPFTQSPFEKKPNQEMIVTKENDNFKAGWKLKVNVSRTESIVSPLYENLKEQEKKEIIREEARLLYVAMTRAKHRLYVLTQTPKYFKNNKYNWSDLIRLELGKK</sequence>
<dbReference type="PANTHER" id="PTHR11070">
    <property type="entry name" value="UVRD / RECB / PCRA DNA HELICASE FAMILY MEMBER"/>
    <property type="match status" value="1"/>
</dbReference>
<evidence type="ECO:0000256" key="5">
    <source>
        <dbReference type="ARBA" id="ARBA00023235"/>
    </source>
</evidence>
<comment type="caution">
    <text evidence="12">The sequence shown here is derived from an EMBL/GenBank/DDBJ whole genome shotgun (WGS) entry which is preliminary data.</text>
</comment>
<keyword evidence="3 9" id="KW-0347">Helicase</keyword>
<comment type="catalytic activity">
    <reaction evidence="8">
        <text>ATP + H2O = ADP + phosphate + H(+)</text>
        <dbReference type="Rhea" id="RHEA:13065"/>
        <dbReference type="ChEBI" id="CHEBI:15377"/>
        <dbReference type="ChEBI" id="CHEBI:15378"/>
        <dbReference type="ChEBI" id="CHEBI:30616"/>
        <dbReference type="ChEBI" id="CHEBI:43474"/>
        <dbReference type="ChEBI" id="CHEBI:456216"/>
        <dbReference type="EC" id="5.6.2.4"/>
    </reaction>
</comment>
<evidence type="ECO:0000313" key="13">
    <source>
        <dbReference type="Proteomes" id="UP000215059"/>
    </source>
</evidence>
<dbReference type="GO" id="GO:0005829">
    <property type="term" value="C:cytosol"/>
    <property type="evidence" value="ECO:0007669"/>
    <property type="project" value="TreeGrafter"/>
</dbReference>
<keyword evidence="13" id="KW-1185">Reference proteome</keyword>
<accession>A0A235FEF8</accession>
<dbReference type="AlphaFoldDB" id="A0A235FEF8"/>
<reference evidence="12 13" key="1">
    <citation type="submission" date="2017-07" db="EMBL/GenBank/DDBJ databases">
        <title>Fictibacillus sp. nov. GDSW-R2A3 Genome sequencing and assembly.</title>
        <authorList>
            <person name="Mayilraj S."/>
        </authorList>
    </citation>
    <scope>NUCLEOTIDE SEQUENCE [LARGE SCALE GENOMIC DNA]</scope>
    <source>
        <strain evidence="12 13">GDSW-R2A3</strain>
    </source>
</reference>
<keyword evidence="4 9" id="KW-0067">ATP-binding</keyword>
<protein>
    <recommendedName>
        <fullName evidence="7">DNA 3'-5' helicase</fullName>
        <ecNumber evidence="7">5.6.2.4</ecNumber>
    </recommendedName>
</protein>
<comment type="catalytic activity">
    <reaction evidence="6">
        <text>Couples ATP hydrolysis with the unwinding of duplex DNA by translocating in the 3'-5' direction.</text>
        <dbReference type="EC" id="5.6.2.4"/>
    </reaction>
</comment>
<dbReference type="Gene3D" id="1.10.486.10">
    <property type="entry name" value="PCRA, domain 4"/>
    <property type="match status" value="1"/>
</dbReference>